<reference evidence="5 6" key="1">
    <citation type="submission" date="2018-10" db="EMBL/GenBank/DDBJ databases">
        <title>Brevibacterium genomes from Austrain hard cheese rinds.</title>
        <authorList>
            <person name="Anast J.M."/>
            <person name="Dzieciol M."/>
            <person name="Schultz D.L."/>
            <person name="Mann E."/>
            <person name="Wagner M."/>
            <person name="Schmitz-Esser S."/>
        </authorList>
    </citation>
    <scope>NUCLEOTIDE SEQUENCE [LARGE SCALE GENOMIC DNA]</scope>
    <source>
        <strain evidence="5 6">L261</strain>
    </source>
</reference>
<dbReference type="GO" id="GO:0005524">
    <property type="term" value="F:ATP binding"/>
    <property type="evidence" value="ECO:0007669"/>
    <property type="project" value="UniProtKB-KW"/>
</dbReference>
<dbReference type="InterPro" id="IPR003439">
    <property type="entry name" value="ABC_transporter-like_ATP-bd"/>
</dbReference>
<dbReference type="InterPro" id="IPR017871">
    <property type="entry name" value="ABC_transporter-like_CS"/>
</dbReference>
<keyword evidence="1" id="KW-0813">Transport</keyword>
<keyword evidence="3 5" id="KW-0067">ATP-binding</keyword>
<gene>
    <name evidence="5" type="ORF">EB834_18610</name>
</gene>
<dbReference type="PANTHER" id="PTHR24220">
    <property type="entry name" value="IMPORT ATP-BINDING PROTEIN"/>
    <property type="match status" value="1"/>
</dbReference>
<dbReference type="PROSITE" id="PS00211">
    <property type="entry name" value="ABC_TRANSPORTER_1"/>
    <property type="match status" value="1"/>
</dbReference>
<dbReference type="EMBL" id="RHFF01000025">
    <property type="protein sequence ID" value="TGD36704.1"/>
    <property type="molecule type" value="Genomic_DNA"/>
</dbReference>
<keyword evidence="2" id="KW-0547">Nucleotide-binding</keyword>
<name>A0A4Z0KGX7_BREAU</name>
<dbReference type="PROSITE" id="PS50893">
    <property type="entry name" value="ABC_TRANSPORTER_2"/>
    <property type="match status" value="1"/>
</dbReference>
<dbReference type="Pfam" id="PF00005">
    <property type="entry name" value="ABC_tran"/>
    <property type="match status" value="1"/>
</dbReference>
<dbReference type="AlphaFoldDB" id="A0A4Z0KGX7"/>
<evidence type="ECO:0000259" key="4">
    <source>
        <dbReference type="PROSITE" id="PS50893"/>
    </source>
</evidence>
<dbReference type="GO" id="GO:0005886">
    <property type="term" value="C:plasma membrane"/>
    <property type="evidence" value="ECO:0007669"/>
    <property type="project" value="TreeGrafter"/>
</dbReference>
<dbReference type="GO" id="GO:0098796">
    <property type="term" value="C:membrane protein complex"/>
    <property type="evidence" value="ECO:0007669"/>
    <property type="project" value="UniProtKB-ARBA"/>
</dbReference>
<evidence type="ECO:0000256" key="2">
    <source>
        <dbReference type="ARBA" id="ARBA00022741"/>
    </source>
</evidence>
<dbReference type="InterPro" id="IPR027417">
    <property type="entry name" value="P-loop_NTPase"/>
</dbReference>
<dbReference type="InterPro" id="IPR017911">
    <property type="entry name" value="MacB-like_ATP-bd"/>
</dbReference>
<evidence type="ECO:0000256" key="1">
    <source>
        <dbReference type="ARBA" id="ARBA00022448"/>
    </source>
</evidence>
<proteinExistence type="predicted"/>
<evidence type="ECO:0000313" key="6">
    <source>
        <dbReference type="Proteomes" id="UP000297736"/>
    </source>
</evidence>
<sequence length="249" mass="26636">MTESVSHNAVLHLNDVTRTYPSGRSTLTALDRVTFGCRRGSWTAIMGPSGSGKSTLLNCAAGLDTPDTGRVFLEGNDIASLGDDKLTRMRRTDIGFVFQQFNLVSALTAVQNVTLPLRLARQANADSLAKEALSYLGLDEHIHHKPRELSGGQQQRVAIARAIATAPSILFADEPTGALDSTSAASVLTLLRTLVEQRGQTILMVTHDPQAAAHADHVAFLRDGRLVTTLNGANASQIAATLADLETRR</sequence>
<organism evidence="5 6">
    <name type="scientific">Brevibacterium aurantiacum</name>
    <dbReference type="NCBI Taxonomy" id="273384"/>
    <lineage>
        <taxon>Bacteria</taxon>
        <taxon>Bacillati</taxon>
        <taxon>Actinomycetota</taxon>
        <taxon>Actinomycetes</taxon>
        <taxon>Micrococcales</taxon>
        <taxon>Brevibacteriaceae</taxon>
        <taxon>Brevibacterium</taxon>
    </lineage>
</organism>
<dbReference type="FunFam" id="3.40.50.300:FF:000032">
    <property type="entry name" value="Export ABC transporter ATP-binding protein"/>
    <property type="match status" value="1"/>
</dbReference>
<dbReference type="Proteomes" id="UP000297736">
    <property type="component" value="Unassembled WGS sequence"/>
</dbReference>
<dbReference type="InterPro" id="IPR003593">
    <property type="entry name" value="AAA+_ATPase"/>
</dbReference>
<dbReference type="GO" id="GO:0016887">
    <property type="term" value="F:ATP hydrolysis activity"/>
    <property type="evidence" value="ECO:0007669"/>
    <property type="project" value="InterPro"/>
</dbReference>
<feature type="domain" description="ABC transporter" evidence="4">
    <location>
        <begin position="11"/>
        <end position="248"/>
    </location>
</feature>
<dbReference type="SUPFAM" id="SSF52540">
    <property type="entry name" value="P-loop containing nucleoside triphosphate hydrolases"/>
    <property type="match status" value="1"/>
</dbReference>
<dbReference type="CDD" id="cd03255">
    <property type="entry name" value="ABC_MJ0796_LolCDE_FtsE"/>
    <property type="match status" value="1"/>
</dbReference>
<dbReference type="Gene3D" id="3.40.50.300">
    <property type="entry name" value="P-loop containing nucleotide triphosphate hydrolases"/>
    <property type="match status" value="1"/>
</dbReference>
<dbReference type="GO" id="GO:0022857">
    <property type="term" value="F:transmembrane transporter activity"/>
    <property type="evidence" value="ECO:0007669"/>
    <property type="project" value="UniProtKB-ARBA"/>
</dbReference>
<comment type="caution">
    <text evidence="5">The sequence shown here is derived from an EMBL/GenBank/DDBJ whole genome shotgun (WGS) entry which is preliminary data.</text>
</comment>
<dbReference type="InterPro" id="IPR015854">
    <property type="entry name" value="ABC_transpr_LolD-like"/>
</dbReference>
<dbReference type="SMART" id="SM00382">
    <property type="entry name" value="AAA"/>
    <property type="match status" value="1"/>
</dbReference>
<evidence type="ECO:0000256" key="3">
    <source>
        <dbReference type="ARBA" id="ARBA00022840"/>
    </source>
</evidence>
<accession>A0A4Z0KGX7</accession>
<protein>
    <submittedName>
        <fullName evidence="5">ABC transporter ATP-binding protein</fullName>
    </submittedName>
</protein>
<evidence type="ECO:0000313" key="5">
    <source>
        <dbReference type="EMBL" id="TGD36704.1"/>
    </source>
</evidence>
<dbReference type="PANTHER" id="PTHR24220:SF685">
    <property type="entry name" value="ABC TRANSPORTER RELATED"/>
    <property type="match status" value="1"/>
</dbReference>